<proteinExistence type="inferred from homology"/>
<dbReference type="Pfam" id="PF11578">
    <property type="entry name" value="DUF3237"/>
    <property type="match status" value="1"/>
</dbReference>
<evidence type="ECO:0000256" key="1">
    <source>
        <dbReference type="HAMAP-Rule" id="MF_00775"/>
    </source>
</evidence>
<dbReference type="Proteomes" id="UP000443843">
    <property type="component" value="Unassembled WGS sequence"/>
</dbReference>
<comment type="caution">
    <text evidence="2">The sequence shown here is derived from an EMBL/GenBank/DDBJ whole genome shotgun (WGS) entry which is preliminary data.</text>
</comment>
<dbReference type="Gene3D" id="2.40.160.20">
    <property type="match status" value="1"/>
</dbReference>
<dbReference type="InterPro" id="IPR020915">
    <property type="entry name" value="UPF0311"/>
</dbReference>
<gene>
    <name evidence="2" type="ORF">GLS40_00555</name>
</gene>
<reference evidence="2 3" key="1">
    <citation type="submission" date="2019-11" db="EMBL/GenBank/DDBJ databases">
        <title>Pseudooceanicola pacifica sp. nov., isolated from deep-sea sediment of the Pacific Ocean.</title>
        <authorList>
            <person name="Lyu L."/>
        </authorList>
    </citation>
    <scope>NUCLEOTIDE SEQUENCE [LARGE SCALE GENOMIC DNA]</scope>
    <source>
        <strain evidence="2 3">216_PA32_1</strain>
    </source>
</reference>
<evidence type="ECO:0000313" key="2">
    <source>
        <dbReference type="EMBL" id="MWB76506.1"/>
    </source>
</evidence>
<organism evidence="2 3">
    <name type="scientific">Pseudooceanicola pacificus</name>
    <dbReference type="NCBI Taxonomy" id="2676438"/>
    <lineage>
        <taxon>Bacteria</taxon>
        <taxon>Pseudomonadati</taxon>
        <taxon>Pseudomonadota</taxon>
        <taxon>Alphaproteobacteria</taxon>
        <taxon>Rhodobacterales</taxon>
        <taxon>Paracoccaceae</taxon>
        <taxon>Pseudooceanicola</taxon>
    </lineage>
</organism>
<dbReference type="PANTHER" id="PTHR37315:SF1">
    <property type="entry name" value="UPF0311 PROTEIN BLR7842"/>
    <property type="match status" value="1"/>
</dbReference>
<accession>A0A844VXU4</accession>
<evidence type="ECO:0000313" key="3">
    <source>
        <dbReference type="Proteomes" id="UP000443843"/>
    </source>
</evidence>
<comment type="similarity">
    <text evidence="1">Belongs to the UPF0311 family.</text>
</comment>
<sequence>MDSIPARHLFDLSLEVGPPLDLRGADGTGRCVFHVPGGTFAGERLRGSVLPVSGDWLTTERGYSRVEVRAMLRTDDNALIYMTYGGINTLTAAIRDRIAGGEDVDAGEYYFRTAPMFETAAPQYDWLNRVVAVGMGKRTGAGVEYRVCEVL</sequence>
<dbReference type="PANTHER" id="PTHR37315">
    <property type="entry name" value="UPF0311 PROTEIN BLR7842"/>
    <property type="match status" value="1"/>
</dbReference>
<dbReference type="EMBL" id="WNXQ01000001">
    <property type="protein sequence ID" value="MWB76506.1"/>
    <property type="molecule type" value="Genomic_DNA"/>
</dbReference>
<dbReference type="RefSeq" id="WP_160380653.1">
    <property type="nucleotide sequence ID" value="NZ_WNXQ01000001.1"/>
</dbReference>
<keyword evidence="3" id="KW-1185">Reference proteome</keyword>
<protein>
    <recommendedName>
        <fullName evidence="1">UPF0311 protein GLS40_00555</fullName>
    </recommendedName>
</protein>
<dbReference type="HAMAP" id="MF_00775">
    <property type="entry name" value="UPF0311"/>
    <property type="match status" value="1"/>
</dbReference>
<name>A0A844VXU4_9RHOB</name>
<dbReference type="AlphaFoldDB" id="A0A844VXU4"/>